<evidence type="ECO:0000259" key="1">
    <source>
        <dbReference type="Pfam" id="PF12146"/>
    </source>
</evidence>
<dbReference type="InterPro" id="IPR051044">
    <property type="entry name" value="MAG_DAG_Lipase"/>
</dbReference>
<dbReference type="KEGG" id="alka:J0B03_11090"/>
<dbReference type="PANTHER" id="PTHR11614">
    <property type="entry name" value="PHOSPHOLIPASE-RELATED"/>
    <property type="match status" value="1"/>
</dbReference>
<dbReference type="AlphaFoldDB" id="A0A975AHS3"/>
<evidence type="ECO:0000313" key="2">
    <source>
        <dbReference type="EMBL" id="QSX08318.1"/>
    </source>
</evidence>
<feature type="domain" description="Serine aminopeptidase S33" evidence="1">
    <location>
        <begin position="31"/>
        <end position="291"/>
    </location>
</feature>
<reference evidence="2" key="1">
    <citation type="submission" date="2021-03" db="EMBL/GenBank/DDBJ databases">
        <title>Alkalibacter marinus sp. nov., isolated from tidal flat sediment.</title>
        <authorList>
            <person name="Namirimu T."/>
            <person name="Yang J.-A."/>
            <person name="Yang S.-H."/>
            <person name="Kim Y.-J."/>
            <person name="Kwon K.K."/>
        </authorList>
    </citation>
    <scope>NUCLEOTIDE SEQUENCE</scope>
    <source>
        <strain evidence="2">ES005</strain>
    </source>
</reference>
<dbReference type="InterPro" id="IPR022742">
    <property type="entry name" value="Hydrolase_4"/>
</dbReference>
<dbReference type="EMBL" id="CP071444">
    <property type="protein sequence ID" value="QSX08318.1"/>
    <property type="molecule type" value="Genomic_DNA"/>
</dbReference>
<dbReference type="RefSeq" id="WP_207299660.1">
    <property type="nucleotide sequence ID" value="NZ_CP071444.1"/>
</dbReference>
<keyword evidence="3" id="KW-1185">Reference proteome</keyword>
<protein>
    <submittedName>
        <fullName evidence="2">Lysophospholipase</fullName>
    </submittedName>
</protein>
<dbReference type="Proteomes" id="UP000663499">
    <property type="component" value="Chromosome"/>
</dbReference>
<organism evidence="2 3">
    <name type="scientific">Alkalibacter rhizosphaerae</name>
    <dbReference type="NCBI Taxonomy" id="2815577"/>
    <lineage>
        <taxon>Bacteria</taxon>
        <taxon>Bacillati</taxon>
        <taxon>Bacillota</taxon>
        <taxon>Clostridia</taxon>
        <taxon>Eubacteriales</taxon>
        <taxon>Eubacteriaceae</taxon>
        <taxon>Alkalibacter</taxon>
    </lineage>
</organism>
<evidence type="ECO:0000313" key="3">
    <source>
        <dbReference type="Proteomes" id="UP000663499"/>
    </source>
</evidence>
<proteinExistence type="predicted"/>
<dbReference type="SUPFAM" id="SSF53474">
    <property type="entry name" value="alpha/beta-Hydrolases"/>
    <property type="match status" value="1"/>
</dbReference>
<name>A0A975AHS3_9FIRM</name>
<dbReference type="Gene3D" id="3.40.50.1820">
    <property type="entry name" value="alpha/beta hydrolase"/>
    <property type="match status" value="1"/>
</dbReference>
<sequence>MMRSGGSFTTADQQQIFWYKWMSQTTNAKPLLIVHGMAEHASRYDHFATYLNEQGFHVYAMDLRGHGQSVQNGRLGHFADREGWFAVVQDISTFIDMITSEHDRPPILLGHSMGSLLLRSYCIEFHDKERSKVILSGSSRGLAPLVMKSARLLAKTLRSVKKPWAPSPFMDKLVFGAYAKSVPDPRTPFDWLSRDERIVDEYMEDPLCGFVCSSQFYLDLVEGLIHCNDLVNMARMKKKQDLLFLSGSEDPVGNMGKDIAWLTDFFCSGDNEAENCASILYPGYRHEILNEVGRERVYEDIVAFLNR</sequence>
<gene>
    <name evidence="2" type="ORF">J0B03_11090</name>
</gene>
<accession>A0A975AHS3</accession>
<dbReference type="InterPro" id="IPR029058">
    <property type="entry name" value="AB_hydrolase_fold"/>
</dbReference>
<dbReference type="Pfam" id="PF12146">
    <property type="entry name" value="Hydrolase_4"/>
    <property type="match status" value="1"/>
</dbReference>